<proteinExistence type="predicted"/>
<protein>
    <recommendedName>
        <fullName evidence="3">YbaB/EbfC family DNA-binding protein</fullName>
    </recommendedName>
</protein>
<evidence type="ECO:0000313" key="1">
    <source>
        <dbReference type="EMBL" id="MEQ7847525.1"/>
    </source>
</evidence>
<keyword evidence="2" id="KW-1185">Reference proteome</keyword>
<accession>A0ABV1NYD5</accession>
<comment type="caution">
    <text evidence="1">The sequence shown here is derived from an EMBL/GenBank/DDBJ whole genome shotgun (WGS) entry which is preliminary data.</text>
</comment>
<gene>
    <name evidence="1" type="ORF">V6R90_09570</name>
</gene>
<dbReference type="EMBL" id="JBEGDP010000008">
    <property type="protein sequence ID" value="MEQ7847525.1"/>
    <property type="molecule type" value="Genomic_DNA"/>
</dbReference>
<dbReference type="RefSeq" id="WP_193666371.1">
    <property type="nucleotide sequence ID" value="NZ_BAAAMM010000006.1"/>
</dbReference>
<reference evidence="1 2" key="1">
    <citation type="submission" date="2024-02" db="EMBL/GenBank/DDBJ databases">
        <title>Full genome sequence of Nocardioides kribbensis.</title>
        <authorList>
            <person name="Poletto B.L."/>
            <person name="Silva G."/>
            <person name="Galante D."/>
            <person name="Campos K.R."/>
            <person name="Santos M.B.N."/>
            <person name="Sacchi C.T."/>
        </authorList>
    </citation>
    <scope>NUCLEOTIDE SEQUENCE [LARGE SCALE GENOMIC DNA]</scope>
    <source>
        <strain evidence="1 2">O4R</strain>
    </source>
</reference>
<dbReference type="Proteomes" id="UP001482520">
    <property type="component" value="Unassembled WGS sequence"/>
</dbReference>
<evidence type="ECO:0000313" key="2">
    <source>
        <dbReference type="Proteomes" id="UP001482520"/>
    </source>
</evidence>
<name>A0ABV1NYD5_9ACTN</name>
<organism evidence="1 2">
    <name type="scientific">Nocardioides kribbensis</name>
    <dbReference type="NCBI Taxonomy" id="305517"/>
    <lineage>
        <taxon>Bacteria</taxon>
        <taxon>Bacillati</taxon>
        <taxon>Actinomycetota</taxon>
        <taxon>Actinomycetes</taxon>
        <taxon>Propionibacteriales</taxon>
        <taxon>Nocardioidaceae</taxon>
        <taxon>Nocardioides</taxon>
    </lineage>
</organism>
<evidence type="ECO:0008006" key="3">
    <source>
        <dbReference type="Google" id="ProtNLM"/>
    </source>
</evidence>
<sequence>MTDPRLGIDGVDLLELDIIAKERLPDAAAELASARGTIALFSQVSFRRSGGVGIGADGPAAEWSALADLLVSALTQGGTNIDDTSAAIRTFLDDILATDDGARQRMDTARTEMEGIGG</sequence>